<protein>
    <recommendedName>
        <fullName evidence="1">Putative restriction endonuclease domain-containing protein</fullName>
    </recommendedName>
</protein>
<dbReference type="EMBL" id="CP011339">
    <property type="protein sequence ID" value="AKV66192.1"/>
    <property type="molecule type" value="Genomic_DNA"/>
</dbReference>
<feature type="domain" description="Putative restriction endonuclease" evidence="1">
    <location>
        <begin position="20"/>
        <end position="184"/>
    </location>
</feature>
<evidence type="ECO:0000313" key="3">
    <source>
        <dbReference type="Proteomes" id="UP000068167"/>
    </source>
</evidence>
<dbReference type="PATRIC" id="fig|1638788.3.peg.1006"/>
<dbReference type="Pfam" id="PF05685">
    <property type="entry name" value="Uma2"/>
    <property type="match status" value="1"/>
</dbReference>
<keyword evidence="3" id="KW-1185">Reference proteome</keyword>
<dbReference type="InterPro" id="IPR011335">
    <property type="entry name" value="Restrct_endonuc-II-like"/>
</dbReference>
<reference evidence="2 3" key="1">
    <citation type="journal article" date="2016" name="Stand. Genomic Sci.">
        <title>Complete genome sequence and genomic characterization of Microcystis panniformis FACHB 1757 by third-generation sequencing.</title>
        <authorList>
            <person name="Zhang J.Y."/>
            <person name="Guan R."/>
            <person name="Zhang H.J."/>
            <person name="Li H."/>
            <person name="Xiao P."/>
            <person name="Yu G.L."/>
            <person name="Du L."/>
            <person name="Cao D.M."/>
            <person name="Zhu B.C."/>
            <person name="Li R.H."/>
            <person name="Lu Z.H."/>
        </authorList>
    </citation>
    <scope>NUCLEOTIDE SEQUENCE [LARGE SCALE GENOMIC DNA]</scope>
    <source>
        <strain evidence="2 3">FACHB-1757</strain>
    </source>
</reference>
<dbReference type="KEGG" id="mpk:VL20_1005"/>
<name>A0A0K1RWB6_9CHRO</name>
<organism evidence="2 3">
    <name type="scientific">Microcystis panniformis FACHB-1757</name>
    <dbReference type="NCBI Taxonomy" id="1638788"/>
    <lineage>
        <taxon>Bacteria</taxon>
        <taxon>Bacillati</taxon>
        <taxon>Cyanobacteriota</taxon>
        <taxon>Cyanophyceae</taxon>
        <taxon>Oscillatoriophycideae</taxon>
        <taxon>Chroococcales</taxon>
        <taxon>Microcystaceae</taxon>
        <taxon>Microcystis</taxon>
    </lineage>
</organism>
<dbReference type="InterPro" id="IPR012296">
    <property type="entry name" value="Nuclease_put_TT1808"/>
</dbReference>
<sequence>MIVGFPLEIMIAVPNYISPQEYLAIERQSQIRHEYRRGLVYAMAGGTDNHERIAFNFLKVIDEHFGDSTDCRFYSGNVKVNYQDQFYYYPDAFVTCDPRDRQDRYLKRYPKLIAEVLSPSTAAFDKGEKFQDYQQIETLEEYVLISQEIQRVECRRRNSLGIWETTIYETGDRVILQSINLELAIADLYRGID</sequence>
<dbReference type="PANTHER" id="PTHR36558">
    <property type="entry name" value="GLR1098 PROTEIN"/>
    <property type="match status" value="1"/>
</dbReference>
<dbReference type="Gene3D" id="3.90.1570.10">
    <property type="entry name" value="tt1808, chain A"/>
    <property type="match status" value="1"/>
</dbReference>
<gene>
    <name evidence="2" type="ORF">VL20_1005</name>
</gene>
<dbReference type="InterPro" id="IPR008538">
    <property type="entry name" value="Uma2"/>
</dbReference>
<dbReference type="SUPFAM" id="SSF52980">
    <property type="entry name" value="Restriction endonuclease-like"/>
    <property type="match status" value="1"/>
</dbReference>
<dbReference type="CDD" id="cd06260">
    <property type="entry name" value="DUF820-like"/>
    <property type="match status" value="1"/>
</dbReference>
<evidence type="ECO:0000259" key="1">
    <source>
        <dbReference type="Pfam" id="PF05685"/>
    </source>
</evidence>
<dbReference type="PANTHER" id="PTHR36558:SF1">
    <property type="entry name" value="RESTRICTION ENDONUCLEASE DOMAIN-CONTAINING PROTEIN-RELATED"/>
    <property type="match status" value="1"/>
</dbReference>
<proteinExistence type="predicted"/>
<evidence type="ECO:0000313" key="2">
    <source>
        <dbReference type="EMBL" id="AKV66192.1"/>
    </source>
</evidence>
<dbReference type="AlphaFoldDB" id="A0A0K1RWB6"/>
<dbReference type="Proteomes" id="UP000068167">
    <property type="component" value="Chromosome"/>
</dbReference>
<accession>A0A0K1RWB6</accession>